<feature type="compositionally biased region" description="Low complexity" evidence="1">
    <location>
        <begin position="405"/>
        <end position="420"/>
    </location>
</feature>
<organism evidence="2 3">
    <name type="scientific">Recurvomyces mirabilis</name>
    <dbReference type="NCBI Taxonomy" id="574656"/>
    <lineage>
        <taxon>Eukaryota</taxon>
        <taxon>Fungi</taxon>
        <taxon>Dikarya</taxon>
        <taxon>Ascomycota</taxon>
        <taxon>Pezizomycotina</taxon>
        <taxon>Dothideomycetes</taxon>
        <taxon>Dothideomycetidae</taxon>
        <taxon>Mycosphaerellales</taxon>
        <taxon>Teratosphaeriaceae</taxon>
        <taxon>Recurvomyces</taxon>
    </lineage>
</organism>
<protein>
    <submittedName>
        <fullName evidence="2">Uncharacterized protein</fullName>
    </submittedName>
</protein>
<feature type="compositionally biased region" description="Basic and acidic residues" evidence="1">
    <location>
        <begin position="334"/>
        <end position="345"/>
    </location>
</feature>
<evidence type="ECO:0000313" key="3">
    <source>
        <dbReference type="Proteomes" id="UP001274830"/>
    </source>
</evidence>
<evidence type="ECO:0000256" key="1">
    <source>
        <dbReference type="SAM" id="MobiDB-lite"/>
    </source>
</evidence>
<reference evidence="2" key="1">
    <citation type="submission" date="2023-07" db="EMBL/GenBank/DDBJ databases">
        <title>Black Yeasts Isolated from many extreme environments.</title>
        <authorList>
            <person name="Coleine C."/>
            <person name="Stajich J.E."/>
            <person name="Selbmann L."/>
        </authorList>
    </citation>
    <scope>NUCLEOTIDE SEQUENCE</scope>
    <source>
        <strain evidence="2">CCFEE 5485</strain>
    </source>
</reference>
<gene>
    <name evidence="2" type="ORF">LTR78_000596</name>
</gene>
<feature type="compositionally biased region" description="Low complexity" evidence="1">
    <location>
        <begin position="79"/>
        <end position="104"/>
    </location>
</feature>
<dbReference type="EMBL" id="JAUTXT010000001">
    <property type="protein sequence ID" value="KAK3680218.1"/>
    <property type="molecule type" value="Genomic_DNA"/>
</dbReference>
<feature type="compositionally biased region" description="Polar residues" evidence="1">
    <location>
        <begin position="61"/>
        <end position="77"/>
    </location>
</feature>
<feature type="compositionally biased region" description="Low complexity" evidence="1">
    <location>
        <begin position="199"/>
        <end position="214"/>
    </location>
</feature>
<proteinExistence type="predicted"/>
<comment type="caution">
    <text evidence="2">The sequence shown here is derived from an EMBL/GenBank/DDBJ whole genome shotgun (WGS) entry which is preliminary data.</text>
</comment>
<sequence>METLKAVVGFGKKEQEGQEPVSGVQGEGSGVEPYDAGNSAESELGGKAPQHTDATPAIDQPSVTHATPADETTSSGKSEAPAHAPEPALASTATTSPPSTSETSKANNSETNSKPSIGSPGWFMTALPLGKRKPEEKAVGQPAATDHEGASNAVQTETGMAAGAGAVAGAGAAAGVAHEKHEANQTSIGLPPNHLGSDVPAAPEAELAVAPVHEGATSNTATAVPETQHITPATTGVATTAQDDVTDQATQSAAQPATNTTTTTITKGNEVPDKSGGLFSNPFGSNKREDMAVPQTPKQAQQGTPKQKEPREMHGSNPSAIPTAGGVPLGAAASEDRRKSRDVRRSMSVQPDDIPEADERTAANTAANADVGMSSKFVEGTPATAEAPTIAGAEHQSAGIVGAGATSNVPASSATSSSATPEKLGSPEAGEEKHRKRSIFSKVKEKIKH</sequence>
<feature type="compositionally biased region" description="Polar residues" evidence="1">
    <location>
        <begin position="296"/>
        <end position="305"/>
    </location>
</feature>
<evidence type="ECO:0000313" key="2">
    <source>
        <dbReference type="EMBL" id="KAK3680218.1"/>
    </source>
</evidence>
<feature type="compositionally biased region" description="Polar residues" evidence="1">
    <location>
        <begin position="105"/>
        <end position="116"/>
    </location>
</feature>
<feature type="compositionally biased region" description="Low complexity" evidence="1">
    <location>
        <begin position="233"/>
        <end position="266"/>
    </location>
</feature>
<keyword evidence="3" id="KW-1185">Reference proteome</keyword>
<accession>A0AAE0WY72</accession>
<dbReference type="Proteomes" id="UP001274830">
    <property type="component" value="Unassembled WGS sequence"/>
</dbReference>
<feature type="region of interest" description="Disordered" evidence="1">
    <location>
        <begin position="1"/>
        <end position="449"/>
    </location>
</feature>
<name>A0AAE0WY72_9PEZI</name>
<feature type="compositionally biased region" description="Low complexity" evidence="1">
    <location>
        <begin position="161"/>
        <end position="176"/>
    </location>
</feature>
<feature type="compositionally biased region" description="Basic residues" evidence="1">
    <location>
        <begin position="434"/>
        <end position="449"/>
    </location>
</feature>
<dbReference type="AlphaFoldDB" id="A0AAE0WY72"/>